<reference evidence="2" key="3">
    <citation type="submission" date="2024-01" db="EMBL/GenBank/DDBJ databases">
        <authorList>
            <person name="Coelho M.A."/>
            <person name="David-Palma M."/>
            <person name="Shea T."/>
            <person name="Sun S."/>
            <person name="Cuomo C.A."/>
            <person name="Heitman J."/>
        </authorList>
    </citation>
    <scope>NUCLEOTIDE SEQUENCE</scope>
    <source>
        <strain evidence="2">CBS 7841</strain>
    </source>
</reference>
<keyword evidence="1" id="KW-0472">Membrane</keyword>
<sequence>MHATTPRAALRLSRMRLSKSMPFLRSLNTPPKAEELLVPSISELMSRRAIKNAWAALSTTKKMIFGLCVLVGGAGEFMFMRRYILEPARERKRLKEMKAANDNLNTAGGDERAMLDLGNLLPDKNVQQARLYNYRECDTL</sequence>
<evidence type="ECO:0000313" key="3">
    <source>
        <dbReference type="Proteomes" id="UP000094043"/>
    </source>
</evidence>
<evidence type="ECO:0000256" key="1">
    <source>
        <dbReference type="SAM" id="Phobius"/>
    </source>
</evidence>
<organism evidence="2 3">
    <name type="scientific">Cryptococcus depauperatus CBS 7841</name>
    <dbReference type="NCBI Taxonomy" id="1295531"/>
    <lineage>
        <taxon>Eukaryota</taxon>
        <taxon>Fungi</taxon>
        <taxon>Dikarya</taxon>
        <taxon>Basidiomycota</taxon>
        <taxon>Agaricomycotina</taxon>
        <taxon>Tremellomycetes</taxon>
        <taxon>Tremellales</taxon>
        <taxon>Cryptococcaceae</taxon>
        <taxon>Cryptococcus</taxon>
    </lineage>
</organism>
<name>A0AAJ8M1C6_9TREE</name>
<evidence type="ECO:0000313" key="2">
    <source>
        <dbReference type="EMBL" id="WVN88335.1"/>
    </source>
</evidence>
<keyword evidence="3" id="KW-1185">Reference proteome</keyword>
<reference evidence="2" key="2">
    <citation type="journal article" date="2022" name="Elife">
        <title>Obligate sexual reproduction of a homothallic fungus closely related to the Cryptococcus pathogenic species complex.</title>
        <authorList>
            <person name="Passer A.R."/>
            <person name="Clancey S.A."/>
            <person name="Shea T."/>
            <person name="David-Palma M."/>
            <person name="Averette A.F."/>
            <person name="Boekhout T."/>
            <person name="Porcel B.M."/>
            <person name="Nowrousian M."/>
            <person name="Cuomo C.A."/>
            <person name="Sun S."/>
            <person name="Heitman J."/>
            <person name="Coelho M.A."/>
        </authorList>
    </citation>
    <scope>NUCLEOTIDE SEQUENCE</scope>
    <source>
        <strain evidence="2">CBS 7841</strain>
    </source>
</reference>
<dbReference type="Proteomes" id="UP000094043">
    <property type="component" value="Chromosome 4"/>
</dbReference>
<proteinExistence type="predicted"/>
<accession>A0AAJ8M1C6</accession>
<dbReference type="GeneID" id="91087751"/>
<protein>
    <submittedName>
        <fullName evidence="2">Uncharacterized protein</fullName>
    </submittedName>
</protein>
<keyword evidence="1" id="KW-0812">Transmembrane</keyword>
<gene>
    <name evidence="2" type="ORF">L203_103540</name>
</gene>
<dbReference type="RefSeq" id="XP_066069035.1">
    <property type="nucleotide sequence ID" value="XM_066212938.1"/>
</dbReference>
<feature type="transmembrane region" description="Helical" evidence="1">
    <location>
        <begin position="63"/>
        <end position="84"/>
    </location>
</feature>
<dbReference type="KEGG" id="cdep:91087751"/>
<dbReference type="AlphaFoldDB" id="A0AAJ8M1C6"/>
<reference evidence="2" key="1">
    <citation type="submission" date="2016-06" db="EMBL/GenBank/DDBJ databases">
        <authorList>
            <person name="Cuomo C."/>
            <person name="Litvintseva A."/>
            <person name="Heitman J."/>
            <person name="Chen Y."/>
            <person name="Sun S."/>
            <person name="Springer D."/>
            <person name="Dromer F."/>
            <person name="Young S."/>
            <person name="Zeng Q."/>
            <person name="Chapman S."/>
            <person name="Gujja S."/>
            <person name="Saif S."/>
            <person name="Birren B."/>
        </authorList>
    </citation>
    <scope>NUCLEOTIDE SEQUENCE</scope>
    <source>
        <strain evidence="2">CBS 7841</strain>
    </source>
</reference>
<dbReference type="EMBL" id="CP143787">
    <property type="protein sequence ID" value="WVN88335.1"/>
    <property type="molecule type" value="Genomic_DNA"/>
</dbReference>
<keyword evidence="1" id="KW-1133">Transmembrane helix</keyword>